<accession>A0A2S2CZT8</accession>
<dbReference type="EMBL" id="CP029358">
    <property type="protein sequence ID" value="AWK89958.1"/>
    <property type="molecule type" value="Genomic_DNA"/>
</dbReference>
<feature type="transmembrane region" description="Helical" evidence="1">
    <location>
        <begin position="67"/>
        <end position="90"/>
    </location>
</feature>
<keyword evidence="1" id="KW-0812">Transmembrane</keyword>
<dbReference type="PANTHER" id="PTHR18640:SF5">
    <property type="entry name" value="SODIUM_BILE ACID COTRANSPORTER 7"/>
    <property type="match status" value="1"/>
</dbReference>
<dbReference type="Proteomes" id="UP000245629">
    <property type="component" value="Plasmid unnamed3"/>
</dbReference>
<feature type="transmembrane region" description="Helical" evidence="1">
    <location>
        <begin position="37"/>
        <end position="55"/>
    </location>
</feature>
<dbReference type="RefSeq" id="WP_109333779.1">
    <property type="nucleotide sequence ID" value="NZ_CP029358.1"/>
</dbReference>
<dbReference type="KEGG" id="azz:DEW08_28520"/>
<dbReference type="PANTHER" id="PTHR18640">
    <property type="entry name" value="SOLUTE CARRIER FAMILY 10 MEMBER 7"/>
    <property type="match status" value="1"/>
</dbReference>
<keyword evidence="1" id="KW-0472">Membrane</keyword>
<evidence type="ECO:0000313" key="2">
    <source>
        <dbReference type="EMBL" id="AWK89958.1"/>
    </source>
</evidence>
<keyword evidence="2" id="KW-0614">Plasmid</keyword>
<dbReference type="AlphaFoldDB" id="A0A2S2CZT8"/>
<feature type="transmembrane region" description="Helical" evidence="1">
    <location>
        <begin position="166"/>
        <end position="184"/>
    </location>
</feature>
<dbReference type="InterPro" id="IPR038770">
    <property type="entry name" value="Na+/solute_symporter_sf"/>
</dbReference>
<evidence type="ECO:0000256" key="1">
    <source>
        <dbReference type="SAM" id="Phobius"/>
    </source>
</evidence>
<feature type="transmembrane region" description="Helical" evidence="1">
    <location>
        <begin position="205"/>
        <end position="224"/>
    </location>
</feature>
<keyword evidence="3" id="KW-1185">Reference proteome</keyword>
<reference evidence="3" key="1">
    <citation type="submission" date="2018-05" db="EMBL/GenBank/DDBJ databases">
        <title>Azospirillum thermophila sp. nov., a novel isolated from hot spring.</title>
        <authorList>
            <person name="Zhao Z."/>
        </authorList>
    </citation>
    <scope>NUCLEOTIDE SEQUENCE [LARGE SCALE GENOMIC DNA]</scope>
    <source>
        <strain evidence="3">CFH 70021</strain>
        <plasmid evidence="3">unnamed3</plasmid>
    </source>
</reference>
<dbReference type="InterPro" id="IPR016833">
    <property type="entry name" value="Put_Na-Bile_cotransptr"/>
</dbReference>
<proteinExistence type="predicted"/>
<keyword evidence="1" id="KW-1133">Transmembrane helix</keyword>
<feature type="transmembrane region" description="Helical" evidence="1">
    <location>
        <begin position="127"/>
        <end position="154"/>
    </location>
</feature>
<gene>
    <name evidence="2" type="ORF">DEW08_28520</name>
</gene>
<dbReference type="OrthoDB" id="9792271at2"/>
<feature type="transmembrane region" description="Helical" evidence="1">
    <location>
        <begin position="283"/>
        <end position="305"/>
    </location>
</feature>
<evidence type="ECO:0000313" key="3">
    <source>
        <dbReference type="Proteomes" id="UP000245629"/>
    </source>
</evidence>
<feature type="transmembrane region" description="Helical" evidence="1">
    <location>
        <begin position="96"/>
        <end position="115"/>
    </location>
</feature>
<protein>
    <submittedName>
        <fullName evidence="2">Bile acid:sodium symporter</fullName>
    </submittedName>
</protein>
<dbReference type="GO" id="GO:0005886">
    <property type="term" value="C:plasma membrane"/>
    <property type="evidence" value="ECO:0007669"/>
    <property type="project" value="TreeGrafter"/>
</dbReference>
<name>A0A2S2CZT8_9PROT</name>
<geneLocation type="plasmid" evidence="2 3">
    <name>unnamed3</name>
</geneLocation>
<sequence>MFRIPRLPVDLFTLLLVGTVLLASLLPISGPPAEVGRQIADLLIAWLFFLHGARLPREAVVSGVTHWRLHLLVFLVTYAIFPLLGLAVTAVMPERLLSPTLASGVLFLCLLPSTVQSSIAFTSIARGNVAAAVCSSTISNIVGIAVTPLLVAVLMKTSGAGLSLESLEAIAAQLLLPFVLGQVLHRWLGGWVTRNRRILQVTDRGSILLVVYLSFSEAVTRGLWHQIPPVSLLTVAVVCAVILGLLLALTTVLSRRFGFSREDEAAIVFCGSKKSLVSGVPMAGVLFAPATVGMVLLPVMIFHQIQLMVGAAMSRRYAARAEATATEAAAPAD</sequence>
<feature type="transmembrane region" description="Helical" evidence="1">
    <location>
        <begin position="230"/>
        <end position="253"/>
    </location>
</feature>
<dbReference type="Gene3D" id="1.20.1530.20">
    <property type="match status" value="1"/>
</dbReference>
<organism evidence="2 3">
    <name type="scientific">Azospirillum thermophilum</name>
    <dbReference type="NCBI Taxonomy" id="2202148"/>
    <lineage>
        <taxon>Bacteria</taxon>
        <taxon>Pseudomonadati</taxon>
        <taxon>Pseudomonadota</taxon>
        <taxon>Alphaproteobacteria</taxon>
        <taxon>Rhodospirillales</taxon>
        <taxon>Azospirillaceae</taxon>
        <taxon>Azospirillum</taxon>
    </lineage>
</organism>
<dbReference type="PIRSF" id="PIRSF026166">
    <property type="entry name" value="UCP026166"/>
    <property type="match status" value="1"/>
</dbReference>
<dbReference type="Pfam" id="PF13593">
    <property type="entry name" value="SBF_like"/>
    <property type="match status" value="1"/>
</dbReference>